<evidence type="ECO:0000313" key="6">
    <source>
        <dbReference type="Proteomes" id="UP000249264"/>
    </source>
</evidence>
<feature type="compositionally biased region" description="Basic and acidic residues" evidence="1">
    <location>
        <begin position="578"/>
        <end position="610"/>
    </location>
</feature>
<dbReference type="Proteomes" id="UP000594905">
    <property type="component" value="Chromosome"/>
</dbReference>
<dbReference type="InterPro" id="IPR011045">
    <property type="entry name" value="N2O_reductase_N"/>
</dbReference>
<dbReference type="SUPFAM" id="SSF50974">
    <property type="entry name" value="Nitrous oxide reductase, N-terminal domain"/>
    <property type="match status" value="1"/>
</dbReference>
<dbReference type="PANTHER" id="PTHR46928">
    <property type="entry name" value="MESENCHYME-SPECIFIC CELL SURFACE GLYCOPROTEIN"/>
    <property type="match status" value="1"/>
</dbReference>
<dbReference type="GO" id="GO:0004035">
    <property type="term" value="F:alkaline phosphatase activity"/>
    <property type="evidence" value="ECO:0007669"/>
    <property type="project" value="UniProtKB-EC"/>
</dbReference>
<dbReference type="Proteomes" id="UP000249264">
    <property type="component" value="Chromosome 1"/>
</dbReference>
<dbReference type="AlphaFoldDB" id="A0A2X4RC73"/>
<feature type="region of interest" description="Disordered" evidence="1">
    <location>
        <begin position="567"/>
        <end position="616"/>
    </location>
</feature>
<gene>
    <name evidence="4" type="ORF">I6G51_10220</name>
    <name evidence="5" type="ORF">NCTC10288_00843</name>
</gene>
<dbReference type="Gene3D" id="2.130.10.10">
    <property type="entry name" value="YVTN repeat-like/Quinoprotein amine dehydrogenase"/>
    <property type="match status" value="1"/>
</dbReference>
<name>A0A2X4RC73_9CORY</name>
<dbReference type="Pfam" id="PF22494">
    <property type="entry name" value="choice_anch_I"/>
    <property type="match status" value="1"/>
</dbReference>
<dbReference type="PANTHER" id="PTHR46928:SF1">
    <property type="entry name" value="MESENCHYME-SPECIFIC CELL SURFACE GLYCOPROTEIN"/>
    <property type="match status" value="1"/>
</dbReference>
<dbReference type="EC" id="3.1.3.1" evidence="5"/>
<dbReference type="STRING" id="38301.NX84_09175"/>
<reference evidence="5 6" key="1">
    <citation type="submission" date="2018-06" db="EMBL/GenBank/DDBJ databases">
        <authorList>
            <consortium name="Pathogen Informatics"/>
            <person name="Doyle S."/>
        </authorList>
    </citation>
    <scope>NUCLEOTIDE SEQUENCE [LARGE SCALE GENOMIC DNA]</scope>
    <source>
        <strain evidence="5 6">NCTC10288</strain>
    </source>
</reference>
<feature type="domain" description="Choice-of-anchor I" evidence="3">
    <location>
        <begin position="61"/>
        <end position="562"/>
    </location>
</feature>
<dbReference type="InterPro" id="IPR015943">
    <property type="entry name" value="WD40/YVTN_repeat-like_dom_sf"/>
</dbReference>
<evidence type="ECO:0000313" key="7">
    <source>
        <dbReference type="Proteomes" id="UP000594905"/>
    </source>
</evidence>
<proteinExistence type="predicted"/>
<dbReference type="GeneID" id="70782760"/>
<evidence type="ECO:0000256" key="1">
    <source>
        <dbReference type="SAM" id="MobiDB-lite"/>
    </source>
</evidence>
<evidence type="ECO:0000259" key="3">
    <source>
        <dbReference type="Pfam" id="PF22494"/>
    </source>
</evidence>
<dbReference type="KEGG" id="cmin:NCTC10288_00843"/>
<accession>A0A2X4RC73</accession>
<organism evidence="5 6">
    <name type="scientific">Corynebacterium minutissimum</name>
    <dbReference type="NCBI Taxonomy" id="38301"/>
    <lineage>
        <taxon>Bacteria</taxon>
        <taxon>Bacillati</taxon>
        <taxon>Actinomycetota</taxon>
        <taxon>Actinomycetes</taxon>
        <taxon>Mycobacteriales</taxon>
        <taxon>Corynebacteriaceae</taxon>
        <taxon>Corynebacterium</taxon>
    </lineage>
</organism>
<evidence type="ECO:0000313" key="4">
    <source>
        <dbReference type="EMBL" id="QPS59260.1"/>
    </source>
</evidence>
<feature type="chain" id="PRO_5038883709" evidence="2">
    <location>
        <begin position="24"/>
        <end position="665"/>
    </location>
</feature>
<sequence length="665" mass="69793">MSRSFSRRALALCVATATSVSLAVPAASAKIVDNVHVHSAANASLKVSPIGTYESGVYEESAAEIVAFHPASKRILTVNAHAGQIDVIDAADPTNLQHIGSISAGDSKEINSVAVRPDGLAVAAVQQEDKTENGEALFFNAAAENLDSAELGRVAVGALPDNVHITADGGYALVANEGEPSDELNAEGTDYVTDPEGSISVIALPKDVAAPSEADARIADFTAFDDQELPEGVRVFGPSGHDSKPSIDFEPEYISSQDGKAFVTLQEANAIAIVDIESATVEKIVPAHVADHSKTPLDPSNKDDKAELRTIPVKGLSMPDSVGAFTTGGQTYFATANEGDAREWGVKEKDGGSGVYTDEVELKDLIEEGAVCEGALGDVSAEDLADKKHAGNLKLTNASGWNEEKGCFDELYSYGSRSFSIYDAEGNVVFDSGAEFEQITAELNEPGIFHHNADNEEAEFDDRSDNKGPEPEALVVGTVGERTYAFIGAERVGGIFVYDVTDPANASFVTYVNNRDFSTDEYADAGDLGPEGFAFVDKKDSPTGEYLLVVGNEVSGTTTVYSVEDLLTVEEDEDADQGDGKDTDKDKDKDEQDTPKKPGNDAGKDGKGSADKSSSSVSGGIIAGSVIGVIAALAATIGVLRVPGIRETVLSLAPAPLRAQLEKFL</sequence>
<evidence type="ECO:0000256" key="2">
    <source>
        <dbReference type="SAM" id="SignalP"/>
    </source>
</evidence>
<feature type="compositionally biased region" description="Acidic residues" evidence="1">
    <location>
        <begin position="567"/>
        <end position="577"/>
    </location>
</feature>
<keyword evidence="2" id="KW-0732">Signal</keyword>
<dbReference type="RefSeq" id="WP_039676045.1">
    <property type="nucleotide sequence ID" value="NZ_CP065689.1"/>
</dbReference>
<dbReference type="EMBL" id="LS483460">
    <property type="protein sequence ID" value="SQH99473.1"/>
    <property type="molecule type" value="Genomic_DNA"/>
</dbReference>
<evidence type="ECO:0000313" key="5">
    <source>
        <dbReference type="EMBL" id="SQH99473.1"/>
    </source>
</evidence>
<dbReference type="OrthoDB" id="1016457at2"/>
<dbReference type="InterPro" id="IPR052956">
    <property type="entry name" value="Mesenchyme-surface_protein"/>
</dbReference>
<reference evidence="4 7" key="2">
    <citation type="submission" date="2020-12" db="EMBL/GenBank/DDBJ databases">
        <title>FDA dAtabase for Regulatory Grade micrObial Sequences (FDA-ARGOS): Supporting development and validation of Infectious Disease Dx tests.</title>
        <authorList>
            <person name="Sproer C."/>
            <person name="Gronow S."/>
            <person name="Severitt S."/>
            <person name="Schroder I."/>
            <person name="Tallon L."/>
            <person name="Sadzewicz L."/>
            <person name="Zhao X."/>
            <person name="Boylan J."/>
            <person name="Ott S."/>
            <person name="Bowen H."/>
            <person name="Vavikolanu K."/>
            <person name="Mehta A."/>
            <person name="Aluvathingal J."/>
            <person name="Nadendla S."/>
            <person name="Lowell S."/>
            <person name="Myers T."/>
            <person name="Yan Y."/>
            <person name="Sichtig H."/>
        </authorList>
    </citation>
    <scope>NUCLEOTIDE SEQUENCE [LARGE SCALE GENOMIC DNA]</scope>
    <source>
        <strain evidence="4 7">FDAARGOS_894</strain>
    </source>
</reference>
<feature type="signal peptide" evidence="2">
    <location>
        <begin position="1"/>
        <end position="23"/>
    </location>
</feature>
<keyword evidence="7" id="KW-1185">Reference proteome</keyword>
<keyword evidence="5" id="KW-0378">Hydrolase</keyword>
<dbReference type="NCBIfam" id="NF038117">
    <property type="entry name" value="choice_anch_I"/>
    <property type="match status" value="1"/>
</dbReference>
<dbReference type="InterPro" id="IPR055188">
    <property type="entry name" value="Choice_anch_I"/>
</dbReference>
<dbReference type="EMBL" id="CP065689">
    <property type="protein sequence ID" value="QPS59260.1"/>
    <property type="molecule type" value="Genomic_DNA"/>
</dbReference>
<protein>
    <submittedName>
        <fullName evidence="5">Alkaline phosphatase</fullName>
        <ecNumber evidence="5">3.1.3.1</ecNumber>
    </submittedName>
    <submittedName>
        <fullName evidence="4">Choice-of-anchor I family protein</fullName>
    </submittedName>
</protein>